<comment type="caution">
    <text evidence="2">The sequence shown here is derived from an EMBL/GenBank/DDBJ whole genome shotgun (WGS) entry which is preliminary data.</text>
</comment>
<dbReference type="NCBIfam" id="TIGR01552">
    <property type="entry name" value="phd_fam"/>
    <property type="match status" value="1"/>
</dbReference>
<dbReference type="EMBL" id="BARW01007642">
    <property type="protein sequence ID" value="GAI74495.1"/>
    <property type="molecule type" value="Genomic_DNA"/>
</dbReference>
<reference evidence="2" key="1">
    <citation type="journal article" date="2014" name="Front. Microbiol.">
        <title>High frequency of phylogenetically diverse reductive dehalogenase-homologous genes in deep subseafloor sedimentary metagenomes.</title>
        <authorList>
            <person name="Kawai M."/>
            <person name="Futagami T."/>
            <person name="Toyoda A."/>
            <person name="Takaki Y."/>
            <person name="Nishi S."/>
            <person name="Hori S."/>
            <person name="Arai W."/>
            <person name="Tsubouchi T."/>
            <person name="Morono Y."/>
            <person name="Uchiyama I."/>
            <person name="Ito T."/>
            <person name="Fujiyama A."/>
            <person name="Inagaki F."/>
            <person name="Takami H."/>
        </authorList>
    </citation>
    <scope>NUCLEOTIDE SEQUENCE</scope>
    <source>
        <strain evidence="2">Expedition CK06-06</strain>
    </source>
</reference>
<dbReference type="Gene3D" id="3.40.1620.10">
    <property type="entry name" value="YefM-like domain"/>
    <property type="match status" value="1"/>
</dbReference>
<dbReference type="InterPro" id="IPR006442">
    <property type="entry name" value="Antitoxin_Phd/YefM"/>
</dbReference>
<evidence type="ECO:0000256" key="1">
    <source>
        <dbReference type="ARBA" id="ARBA00009981"/>
    </source>
</evidence>
<organism evidence="2">
    <name type="scientific">marine sediment metagenome</name>
    <dbReference type="NCBI Taxonomy" id="412755"/>
    <lineage>
        <taxon>unclassified sequences</taxon>
        <taxon>metagenomes</taxon>
        <taxon>ecological metagenomes</taxon>
    </lineage>
</organism>
<dbReference type="Pfam" id="PF02604">
    <property type="entry name" value="PhdYeFM_antitox"/>
    <property type="match status" value="1"/>
</dbReference>
<name>X1SGH6_9ZZZZ</name>
<gene>
    <name evidence="2" type="ORF">S12H4_15854</name>
</gene>
<comment type="similarity">
    <text evidence="1">Belongs to the phD/YefM antitoxin family.</text>
</comment>
<dbReference type="InterPro" id="IPR036165">
    <property type="entry name" value="YefM-like_sf"/>
</dbReference>
<protein>
    <recommendedName>
        <fullName evidence="3">Antitoxin</fullName>
    </recommendedName>
</protein>
<proteinExistence type="inferred from homology"/>
<dbReference type="SUPFAM" id="SSF143120">
    <property type="entry name" value="YefM-like"/>
    <property type="match status" value="1"/>
</dbReference>
<accession>X1SGH6</accession>
<evidence type="ECO:0000313" key="2">
    <source>
        <dbReference type="EMBL" id="GAI74495.1"/>
    </source>
</evidence>
<sequence length="106" mass="12620">MEQIIGITNARINIKEIVDRISDNNETYIVTRGSIPEVVIMSYKKYLENKKLLNQIGELKYEKSIKKSQLQFKEWLEQKGYDTNKLSEEEIYDMIKNLHINNEAYF</sequence>
<dbReference type="AlphaFoldDB" id="X1SGH6"/>
<evidence type="ECO:0008006" key="3">
    <source>
        <dbReference type="Google" id="ProtNLM"/>
    </source>
</evidence>